<keyword evidence="8" id="KW-1185">Reference proteome</keyword>
<evidence type="ECO:0000313" key="7">
    <source>
        <dbReference type="EMBL" id="AKK04754.1"/>
    </source>
</evidence>
<dbReference type="Pfam" id="PF00005">
    <property type="entry name" value="ABC_tran"/>
    <property type="match status" value="1"/>
</dbReference>
<keyword evidence="3" id="KW-0547">Nucleotide-binding</keyword>
<dbReference type="InterPro" id="IPR003593">
    <property type="entry name" value="AAA+_ATPase"/>
</dbReference>
<evidence type="ECO:0000256" key="4">
    <source>
        <dbReference type="ARBA" id="ARBA00022840"/>
    </source>
</evidence>
<dbReference type="EMBL" id="CP011542">
    <property type="protein sequence ID" value="AKK04754.1"/>
    <property type="molecule type" value="Genomic_DNA"/>
</dbReference>
<comment type="subcellular location">
    <subcellularLocation>
        <location evidence="1">Cell membrane</location>
        <topology evidence="1">Peripheral membrane protein</topology>
    </subcellularLocation>
</comment>
<dbReference type="Gene3D" id="3.40.50.300">
    <property type="entry name" value="P-loop containing nucleotide triphosphate hydrolases"/>
    <property type="match status" value="1"/>
</dbReference>
<dbReference type="OrthoDB" id="9804819at2"/>
<dbReference type="PANTHER" id="PTHR42711">
    <property type="entry name" value="ABC TRANSPORTER ATP-BINDING PROTEIN"/>
    <property type="match status" value="1"/>
</dbReference>
<dbReference type="KEGG" id="cmv:CMUST_02045"/>
<dbReference type="PATRIC" id="fig|571915.4.peg.434"/>
<dbReference type="STRING" id="571915.CMUST_02045"/>
<dbReference type="GO" id="GO:0016887">
    <property type="term" value="F:ATP hydrolysis activity"/>
    <property type="evidence" value="ECO:0007669"/>
    <property type="project" value="InterPro"/>
</dbReference>
<dbReference type="PANTHER" id="PTHR42711:SF18">
    <property type="entry name" value="ABC TRANSPORTER, ATP-BINDING PROTEIN"/>
    <property type="match status" value="1"/>
</dbReference>
<dbReference type="SUPFAM" id="SSF52540">
    <property type="entry name" value="P-loop containing nucleoside triphosphate hydrolases"/>
    <property type="match status" value="1"/>
</dbReference>
<keyword evidence="2" id="KW-0813">Transport</keyword>
<protein>
    <submittedName>
        <fullName evidence="7">ABC-type multidrug transport system, ATPase component</fullName>
    </submittedName>
</protein>
<dbReference type="CDD" id="cd03230">
    <property type="entry name" value="ABC_DR_subfamily_A"/>
    <property type="match status" value="1"/>
</dbReference>
<dbReference type="RefSeq" id="WP_052844474.1">
    <property type="nucleotide sequence ID" value="NZ_CP011542.1"/>
</dbReference>
<dbReference type="GO" id="GO:0046677">
    <property type="term" value="P:response to antibiotic"/>
    <property type="evidence" value="ECO:0007669"/>
    <property type="project" value="UniProtKB-KW"/>
</dbReference>
<dbReference type="GO" id="GO:0005886">
    <property type="term" value="C:plasma membrane"/>
    <property type="evidence" value="ECO:0007669"/>
    <property type="project" value="UniProtKB-SubCell"/>
</dbReference>
<dbReference type="InterPro" id="IPR050763">
    <property type="entry name" value="ABC_transporter_ATP-binding"/>
</dbReference>
<reference evidence="8" key="2">
    <citation type="submission" date="2015-05" db="EMBL/GenBank/DDBJ databases">
        <title>Complete genome sequence of Corynebacterium mustelae DSM 45274, isolated from various tissues of a male ferret with lethal sepsis.</title>
        <authorList>
            <person name="Ruckert C."/>
            <person name="Albersmeier A."/>
            <person name="Winkler A."/>
            <person name="Tauch A."/>
        </authorList>
    </citation>
    <scope>NUCLEOTIDE SEQUENCE [LARGE SCALE GENOMIC DNA]</scope>
    <source>
        <strain evidence="8">DSM 45274</strain>
    </source>
</reference>
<evidence type="ECO:0000313" key="8">
    <source>
        <dbReference type="Proteomes" id="UP000035199"/>
    </source>
</evidence>
<dbReference type="GO" id="GO:0005524">
    <property type="term" value="F:ATP binding"/>
    <property type="evidence" value="ECO:0007669"/>
    <property type="project" value="UniProtKB-KW"/>
</dbReference>
<gene>
    <name evidence="7" type="ORF">CMUST_02045</name>
</gene>
<dbReference type="InterPro" id="IPR003439">
    <property type="entry name" value="ABC_transporter-like_ATP-bd"/>
</dbReference>
<organism evidence="7 8">
    <name type="scientific">Corynebacterium mustelae</name>
    <dbReference type="NCBI Taxonomy" id="571915"/>
    <lineage>
        <taxon>Bacteria</taxon>
        <taxon>Bacillati</taxon>
        <taxon>Actinomycetota</taxon>
        <taxon>Actinomycetes</taxon>
        <taxon>Mycobacteriales</taxon>
        <taxon>Corynebacteriaceae</taxon>
        <taxon>Corynebacterium</taxon>
    </lineage>
</organism>
<sequence length="317" mass="33348">MFAIDVDNVSRTFNHNGTVVTALDGVDLSVSVGECVALLGKNGAGKTTLTKILATLLLPSSGSARIMGKDVATHPEHARAATSAVFGGDRGFYPMLSGRENLRYHAALAGLAGTNARSRIAEAVQAVGLELAQDRPVEQYSKGMKQRLHIAAGMLKQAPVMLLDEPTVGLDPVEAQRLRESVAASVQSGTTVLLTSHNLHDVEALAHRVVLLDDGVIRMTGSVADFRALAGFTAVVTATVPEASKSELAGIKQPVDVTLVEHGHVHINVKLPDWGAESVAIISQVHSIPGVLEVAVRSATLDESFAAFFAQKNEEAS</sequence>
<evidence type="ECO:0000256" key="2">
    <source>
        <dbReference type="ARBA" id="ARBA00022448"/>
    </source>
</evidence>
<dbReference type="Proteomes" id="UP000035199">
    <property type="component" value="Chromosome"/>
</dbReference>
<name>A0A0G3GUD5_9CORY</name>
<feature type="domain" description="ABC transporter" evidence="6">
    <location>
        <begin position="4"/>
        <end position="239"/>
    </location>
</feature>
<dbReference type="InterPro" id="IPR027417">
    <property type="entry name" value="P-loop_NTPase"/>
</dbReference>
<dbReference type="SMART" id="SM00382">
    <property type="entry name" value="AAA"/>
    <property type="match status" value="1"/>
</dbReference>
<evidence type="ECO:0000256" key="3">
    <source>
        <dbReference type="ARBA" id="ARBA00022741"/>
    </source>
</evidence>
<evidence type="ECO:0000259" key="6">
    <source>
        <dbReference type="PROSITE" id="PS50893"/>
    </source>
</evidence>
<evidence type="ECO:0000256" key="1">
    <source>
        <dbReference type="ARBA" id="ARBA00004202"/>
    </source>
</evidence>
<accession>A0A0G3GUD5</accession>
<dbReference type="PROSITE" id="PS50893">
    <property type="entry name" value="ABC_TRANSPORTER_2"/>
    <property type="match status" value="1"/>
</dbReference>
<proteinExistence type="predicted"/>
<dbReference type="AlphaFoldDB" id="A0A0G3GUD5"/>
<evidence type="ECO:0000256" key="5">
    <source>
        <dbReference type="ARBA" id="ARBA00023251"/>
    </source>
</evidence>
<keyword evidence="5" id="KW-0046">Antibiotic resistance</keyword>
<keyword evidence="4" id="KW-0067">ATP-binding</keyword>
<reference evidence="7 8" key="1">
    <citation type="journal article" date="2015" name="Genome Announc.">
        <title>Complete Genome Sequence of the Type Strain Corynebacterium mustelae DSM 45274, Isolated from Various Tissues of a Male Ferret with Lethal Sepsis.</title>
        <authorList>
            <person name="Ruckert C."/>
            <person name="Eimer J."/>
            <person name="Winkler A."/>
            <person name="Tauch A."/>
        </authorList>
    </citation>
    <scope>NUCLEOTIDE SEQUENCE [LARGE SCALE GENOMIC DNA]</scope>
    <source>
        <strain evidence="7 8">DSM 45274</strain>
    </source>
</reference>